<comment type="caution">
    <text evidence="1">The sequence shown here is derived from an EMBL/GenBank/DDBJ whole genome shotgun (WGS) entry which is preliminary data.</text>
</comment>
<sequence length="97" mass="10809">MADLRVTDEVLADAERLLSRLHGEFRGIAEHRDDLRQVWGAAPVAHAMDAFVDNWSWHRGRLLAGIESVGGLVGEARETFRRTDRQLAAGHRLPKAG</sequence>
<reference evidence="1 2" key="1">
    <citation type="submission" date="2023-12" db="EMBL/GenBank/DDBJ databases">
        <title>Streptomyces sp. V4-01.</title>
        <authorList>
            <person name="Somphong A."/>
            <person name="Phongsopitanun W."/>
        </authorList>
    </citation>
    <scope>NUCLEOTIDE SEQUENCE [LARGE SCALE GENOMIC DNA]</scope>
    <source>
        <strain evidence="1 2">V4-01</strain>
    </source>
</reference>
<proteinExistence type="predicted"/>
<evidence type="ECO:0000313" key="1">
    <source>
        <dbReference type="EMBL" id="MEE4545434.1"/>
    </source>
</evidence>
<dbReference type="EMBL" id="JAZEWV010000029">
    <property type="protein sequence ID" value="MEE4545434.1"/>
    <property type="molecule type" value="Genomic_DNA"/>
</dbReference>
<evidence type="ECO:0008006" key="3">
    <source>
        <dbReference type="Google" id="ProtNLM"/>
    </source>
</evidence>
<protein>
    <recommendedName>
        <fullName evidence="3">WXG100 family type VII secretion target</fullName>
    </recommendedName>
</protein>
<gene>
    <name evidence="1" type="ORF">V2S66_26130</name>
</gene>
<evidence type="ECO:0000313" key="2">
    <source>
        <dbReference type="Proteomes" id="UP001344658"/>
    </source>
</evidence>
<organism evidence="1 2">
    <name type="scientific">Actinacidiphila polyblastidii</name>
    <dbReference type="NCBI Taxonomy" id="3110430"/>
    <lineage>
        <taxon>Bacteria</taxon>
        <taxon>Bacillati</taxon>
        <taxon>Actinomycetota</taxon>
        <taxon>Actinomycetes</taxon>
        <taxon>Kitasatosporales</taxon>
        <taxon>Streptomycetaceae</taxon>
        <taxon>Actinacidiphila</taxon>
    </lineage>
</organism>
<accession>A0ABU7PJJ7</accession>
<dbReference type="RefSeq" id="WP_330799054.1">
    <property type="nucleotide sequence ID" value="NZ_JAZEWV010000029.1"/>
</dbReference>
<keyword evidence="2" id="KW-1185">Reference proteome</keyword>
<dbReference type="Proteomes" id="UP001344658">
    <property type="component" value="Unassembled WGS sequence"/>
</dbReference>
<name>A0ABU7PJJ7_9ACTN</name>